<dbReference type="OMA" id="AGPANYH"/>
<evidence type="ECO:0000256" key="3">
    <source>
        <dbReference type="ARBA" id="ARBA00022525"/>
    </source>
</evidence>
<comment type="similarity">
    <text evidence="2">Belongs to the glycosyl hydrolase 18 family.</text>
</comment>
<evidence type="ECO:0000313" key="7">
    <source>
        <dbReference type="Ensembl" id="ENSVURP00010014887.1"/>
    </source>
</evidence>
<keyword evidence="5" id="KW-0325">Glycoprotein</keyword>
<keyword evidence="3" id="KW-0964">Secreted</keyword>
<comment type="subcellular location">
    <subcellularLocation>
        <location evidence="1">Secreted</location>
    </subcellularLocation>
</comment>
<dbReference type="PROSITE" id="PS51910">
    <property type="entry name" value="GH18_2"/>
    <property type="match status" value="1"/>
</dbReference>
<evidence type="ECO:0000256" key="5">
    <source>
        <dbReference type="ARBA" id="ARBA00023180"/>
    </source>
</evidence>
<evidence type="ECO:0000256" key="1">
    <source>
        <dbReference type="ARBA" id="ARBA00004613"/>
    </source>
</evidence>
<dbReference type="GeneTree" id="ENSGT00940000163351"/>
<dbReference type="GeneID" id="114039084"/>
<organism evidence="7 8">
    <name type="scientific">Vombatus ursinus</name>
    <name type="common">Common wombat</name>
    <dbReference type="NCBI Taxonomy" id="29139"/>
    <lineage>
        <taxon>Eukaryota</taxon>
        <taxon>Metazoa</taxon>
        <taxon>Chordata</taxon>
        <taxon>Craniata</taxon>
        <taxon>Vertebrata</taxon>
        <taxon>Euteleostomi</taxon>
        <taxon>Mammalia</taxon>
        <taxon>Metatheria</taxon>
        <taxon>Diprotodontia</taxon>
        <taxon>Vombatidae</taxon>
        <taxon>Vombatus</taxon>
    </lineage>
</organism>
<dbReference type="STRING" id="29139.ENSVURP00010014887"/>
<dbReference type="InterPro" id="IPR001223">
    <property type="entry name" value="Glyco_hydro18_cat"/>
</dbReference>
<reference evidence="8" key="1">
    <citation type="submission" date="2018-12" db="EMBL/GenBank/DDBJ databases">
        <authorList>
            <person name="Yazar S."/>
        </authorList>
    </citation>
    <scope>NUCLEOTIDE SEQUENCE [LARGE SCALE GENOMIC DNA]</scope>
</reference>
<dbReference type="GO" id="GO:0008061">
    <property type="term" value="F:chitin binding"/>
    <property type="evidence" value="ECO:0007669"/>
    <property type="project" value="InterPro"/>
</dbReference>
<dbReference type="SMART" id="SM00636">
    <property type="entry name" value="Glyco_18"/>
    <property type="match status" value="1"/>
</dbReference>
<dbReference type="GO" id="GO:0005576">
    <property type="term" value="C:extracellular region"/>
    <property type="evidence" value="ECO:0007669"/>
    <property type="project" value="UniProtKB-SubCell"/>
</dbReference>
<feature type="domain" description="GH18" evidence="6">
    <location>
        <begin position="36"/>
        <end position="401"/>
    </location>
</feature>
<name>A0A4X2L118_VOMUR</name>
<evidence type="ECO:0000256" key="2">
    <source>
        <dbReference type="ARBA" id="ARBA00009336"/>
    </source>
</evidence>
<dbReference type="Gene3D" id="3.20.20.80">
    <property type="entry name" value="Glycosidases"/>
    <property type="match status" value="1"/>
</dbReference>
<proteinExistence type="inferred from homology"/>
<dbReference type="InterPro" id="IPR029070">
    <property type="entry name" value="Chitinase_insertion_sf"/>
</dbReference>
<gene>
    <name evidence="7" type="primary">CHI3L2</name>
</gene>
<dbReference type="GO" id="GO:0006032">
    <property type="term" value="P:chitin catabolic process"/>
    <property type="evidence" value="ECO:0007669"/>
    <property type="project" value="TreeGrafter"/>
</dbReference>
<keyword evidence="4" id="KW-1015">Disulfide bond</keyword>
<protein>
    <recommendedName>
        <fullName evidence="6">GH18 domain-containing protein</fullName>
    </recommendedName>
</protein>
<dbReference type="Proteomes" id="UP000314987">
    <property type="component" value="Unassembled WGS sequence"/>
</dbReference>
<dbReference type="InterPro" id="IPR017853">
    <property type="entry name" value="GH"/>
</dbReference>
<reference evidence="7" key="2">
    <citation type="submission" date="2025-08" db="UniProtKB">
        <authorList>
            <consortium name="Ensembl"/>
        </authorList>
    </citation>
    <scope>IDENTIFICATION</scope>
</reference>
<dbReference type="Pfam" id="PF00704">
    <property type="entry name" value="Glyco_hydro_18"/>
    <property type="match status" value="1"/>
</dbReference>
<evidence type="ECO:0000256" key="4">
    <source>
        <dbReference type="ARBA" id="ARBA00023157"/>
    </source>
</evidence>
<accession>A0A4X2L118</accession>
<dbReference type="SUPFAM" id="SSF51445">
    <property type="entry name" value="(Trans)glycosidases"/>
    <property type="match status" value="1"/>
</dbReference>
<dbReference type="PANTHER" id="PTHR11177:SF82">
    <property type="entry name" value="CHITINASE-3-LIKE PROTEIN 2"/>
    <property type="match status" value="1"/>
</dbReference>
<dbReference type="InterPro" id="IPR050314">
    <property type="entry name" value="Glycosyl_Hydrlase_18"/>
</dbReference>
<keyword evidence="8" id="KW-1185">Reference proteome</keyword>
<dbReference type="PANTHER" id="PTHR11177">
    <property type="entry name" value="CHITINASE"/>
    <property type="match status" value="1"/>
</dbReference>
<sequence length="410" mass="45634">MKKTEQAGELGVAVMGHKFLWWGFVTLTLLQGGSAYKLVCYFTNWAQYRAGLGYFVPDNIDPYLCTHLIYSFANISNNKITSKEWNDVTLYHTFNDLKKRNPNLKTLLAIGGAKFGSKGFHPMVDSSESRSTFINSVIPFLRHNDFNGLDIDWIYPELNEKPFFASLIHELAVAFREEAKNSRKEKLLLSVGVAAGRQKIDNSYEIKDLASDVDFINLLSFDFHGSWDNPLVTGHNSPLSKGSQDQRNSAYYNVEYAVNYWKKQGMPGEKIIMGIPMFGRSFTLSTPSSNSGVGAPANGAGTPGQFTAEGGFLAYYEVCQFIQGATVKKIPEQQVSYAVKGNQWVGFDDVESVETKVQYLKNSRLGGAMIWSIDLDDFTGEFCKKGPFPLLQAIKKTLDSASKGIGKAKE</sequence>
<dbReference type="Gene3D" id="3.10.50.10">
    <property type="match status" value="1"/>
</dbReference>
<dbReference type="FunFam" id="3.10.50.10:FF:000001">
    <property type="entry name" value="Chitinase 3-like 1"/>
    <property type="match status" value="1"/>
</dbReference>
<reference evidence="7" key="3">
    <citation type="submission" date="2025-09" db="UniProtKB">
        <authorList>
            <consortium name="Ensembl"/>
        </authorList>
    </citation>
    <scope>IDENTIFICATION</scope>
</reference>
<dbReference type="Ensembl" id="ENSVURT00010016917.1">
    <property type="protein sequence ID" value="ENSVURP00010014887.1"/>
    <property type="gene ID" value="ENSVURG00010011381.1"/>
</dbReference>
<evidence type="ECO:0000259" key="6">
    <source>
        <dbReference type="PROSITE" id="PS51910"/>
    </source>
</evidence>
<dbReference type="CDD" id="cd02872">
    <property type="entry name" value="GH18_chitolectin_chitotriosidase"/>
    <property type="match status" value="1"/>
</dbReference>
<dbReference type="FunFam" id="3.20.20.80:FF:000047">
    <property type="entry name" value="Chitinase-3-like protein 1"/>
    <property type="match status" value="1"/>
</dbReference>
<dbReference type="CTD" id="1117"/>
<dbReference type="AlphaFoldDB" id="A0A4X2L118"/>
<dbReference type="GO" id="GO:0005975">
    <property type="term" value="P:carbohydrate metabolic process"/>
    <property type="evidence" value="ECO:0007669"/>
    <property type="project" value="InterPro"/>
</dbReference>
<evidence type="ECO:0000313" key="8">
    <source>
        <dbReference type="Proteomes" id="UP000314987"/>
    </source>
</evidence>
<dbReference type="SUPFAM" id="SSF54556">
    <property type="entry name" value="Chitinase insertion domain"/>
    <property type="match status" value="1"/>
</dbReference>
<dbReference type="RefSeq" id="XP_027712510.1">
    <property type="nucleotide sequence ID" value="XM_027856709.1"/>
</dbReference>
<dbReference type="OrthoDB" id="76388at2759"/>
<dbReference type="InterPro" id="IPR011583">
    <property type="entry name" value="Chitinase_II/V-like_cat"/>
</dbReference>